<dbReference type="Pfam" id="PF13476">
    <property type="entry name" value="AAA_23"/>
    <property type="match status" value="1"/>
</dbReference>
<proteinExistence type="predicted"/>
<dbReference type="AlphaFoldDB" id="A0A455VX86"/>
<dbReference type="InterPro" id="IPR051396">
    <property type="entry name" value="Bact_Antivir_Def_Nuclease"/>
</dbReference>
<dbReference type="PANTHER" id="PTHR43581">
    <property type="entry name" value="ATP/GTP PHOSPHATASE"/>
    <property type="match status" value="1"/>
</dbReference>
<dbReference type="Gene3D" id="3.40.50.300">
    <property type="entry name" value="P-loop containing nucleotide triphosphate hydrolases"/>
    <property type="match status" value="1"/>
</dbReference>
<dbReference type="InterPro" id="IPR003593">
    <property type="entry name" value="AAA+_ATPase"/>
</dbReference>
<organism evidence="2">
    <name type="scientific">Enterobacter asburiae</name>
    <dbReference type="NCBI Taxonomy" id="61645"/>
    <lineage>
        <taxon>Bacteria</taxon>
        <taxon>Pseudomonadati</taxon>
        <taxon>Pseudomonadota</taxon>
        <taxon>Gammaproteobacteria</taxon>
        <taxon>Enterobacterales</taxon>
        <taxon>Enterobacteriaceae</taxon>
        <taxon>Enterobacter</taxon>
        <taxon>Enterobacter cloacae complex</taxon>
    </lineage>
</organism>
<name>A0A455VX86_ENTAS</name>
<accession>A0A455VX86</accession>
<dbReference type="PANTHER" id="PTHR43581:SF2">
    <property type="entry name" value="EXCINUCLEASE ATPASE SUBUNIT"/>
    <property type="match status" value="1"/>
</dbReference>
<dbReference type="EMBL" id="AP019534">
    <property type="protein sequence ID" value="BBI97814.1"/>
    <property type="molecule type" value="Genomic_DNA"/>
</dbReference>
<dbReference type="GO" id="GO:0006302">
    <property type="term" value="P:double-strand break repair"/>
    <property type="evidence" value="ECO:0007669"/>
    <property type="project" value="InterPro"/>
</dbReference>
<evidence type="ECO:0000259" key="1">
    <source>
        <dbReference type="SMART" id="SM00382"/>
    </source>
</evidence>
<gene>
    <name evidence="2" type="ORF">MRY18106EAS_P0090</name>
</gene>
<dbReference type="RefSeq" id="WP_168445026.1">
    <property type="nucleotide sequence ID" value="NZ_AP019534.1"/>
</dbReference>
<dbReference type="InterPro" id="IPR038729">
    <property type="entry name" value="Rad50/SbcC_AAA"/>
</dbReference>
<dbReference type="SMART" id="SM00382">
    <property type="entry name" value="AAA"/>
    <property type="match status" value="1"/>
</dbReference>
<dbReference type="InterPro" id="IPR027417">
    <property type="entry name" value="P-loop_NTPase"/>
</dbReference>
<evidence type="ECO:0000313" key="2">
    <source>
        <dbReference type="EMBL" id="BBI97814.1"/>
    </source>
</evidence>
<protein>
    <recommendedName>
        <fullName evidence="1">AAA+ ATPase domain-containing protein</fullName>
    </recommendedName>
</protein>
<dbReference type="SUPFAM" id="SSF52540">
    <property type="entry name" value="P-loop containing nucleoside triphosphate hydrolases"/>
    <property type="match status" value="2"/>
</dbReference>
<reference evidence="2" key="1">
    <citation type="submission" date="2019-03" db="EMBL/GenBank/DDBJ databases">
        <title>Complete genome sequences of Enterobacter asburiae str. MRY18-106 isolated from a patient in Japan.</title>
        <authorList>
            <person name="Sekizuka T."/>
            <person name="Matsui M."/>
            <person name="Takara T."/>
            <person name="Uechi A."/>
            <person name="Harakuni M."/>
            <person name="Kimura T."/>
            <person name="Suzuki S."/>
            <person name="Kuroda M."/>
        </authorList>
    </citation>
    <scope>NUCLEOTIDE SEQUENCE</scope>
    <source>
        <strain evidence="2">MRY18-106</strain>
        <plasmid evidence="2">pMRY18-106EAS_1</plasmid>
    </source>
</reference>
<dbReference type="GO" id="GO:0016887">
    <property type="term" value="F:ATP hydrolysis activity"/>
    <property type="evidence" value="ECO:0007669"/>
    <property type="project" value="InterPro"/>
</dbReference>
<keyword evidence="2" id="KW-0614">Plasmid</keyword>
<feature type="domain" description="AAA+ ATPase" evidence="1">
    <location>
        <begin position="34"/>
        <end position="296"/>
    </location>
</feature>
<sequence length="523" mass="58801">MAARQNIPAQLRLKEIQIQSLKGISNCTINFPADKKVTAIMGMNGSGKSTIIHALACCYKPRNATSKENNRFSDFFTPHDDNNWRDSGFTAHFYAGSLNNQGNRIMFVPTPAPDDTFTQLYSKVARWQPVYARRPVKESIYLGLQTLGTLSDDLAASRHAKYVSHVFGPAHLKQKILDSMCRVLEADYSDLMVCTTQKGYTFYKFTKNGISYTEHTMGAGEKRVFEVLKAAHDPSIMPNGLLLIDELDVLLHEKAFKKLVTELIVIADESLLEIVFSTHRESVVQFKRAINIVSIFNMGTGIRAFPGVSADALRQLTDVQPEMVSVFVEDELARTAINVLLEREALTDKVDVQLFGAAENSAVVLAGLLLSGRNIGKVMCVLDGDVYRTVQEKLKIIQKCLTGTDRVIKQQRRDVLGRLFEFTLQTAHQKGAPEFNHKCWFEAIDPATVSADEAAEYAKLRQFSMSINGLADWHDYYDRLNNLARKPNIEHTILSYISKYSLAWDNYISAVRQEIIERAGELE</sequence>
<geneLocation type="plasmid" evidence="2">
    <name>pMRY18-106EAS_1</name>
</geneLocation>